<feature type="transmembrane region" description="Helical" evidence="1">
    <location>
        <begin position="78"/>
        <end position="98"/>
    </location>
</feature>
<name>A0ABY7VKN8_9GAMM</name>
<reference evidence="2 3" key="1">
    <citation type="journal article" date="2022" name="Mar. Drugs">
        <title>Bioassay-Guided Fractionation Leads to the Detection of Cholic Acid Generated by the Rare Thalassomonas sp.</title>
        <authorList>
            <person name="Pheiffer F."/>
            <person name="Schneider Y.K."/>
            <person name="Hansen E.H."/>
            <person name="Andersen J.H."/>
            <person name="Isaksson J."/>
            <person name="Busche T."/>
            <person name="R C."/>
            <person name="Kalinowski J."/>
            <person name="Zyl L.V."/>
            <person name="Trindade M."/>
        </authorList>
    </citation>
    <scope>NUCLEOTIDE SEQUENCE [LARGE SCALE GENOMIC DNA]</scope>
    <source>
        <strain evidence="2 3">A5K-61T</strain>
    </source>
</reference>
<accession>A0ABY7VKN8</accession>
<feature type="transmembrane region" description="Helical" evidence="1">
    <location>
        <begin position="46"/>
        <end position="66"/>
    </location>
</feature>
<dbReference type="RefSeq" id="WP_274053963.1">
    <property type="nucleotide sequence ID" value="NZ_CP059693.1"/>
</dbReference>
<evidence type="ECO:0000256" key="1">
    <source>
        <dbReference type="SAM" id="Phobius"/>
    </source>
</evidence>
<evidence type="ECO:0008006" key="4">
    <source>
        <dbReference type="Google" id="ProtNLM"/>
    </source>
</evidence>
<dbReference type="EMBL" id="CP059693">
    <property type="protein sequence ID" value="WDE13570.1"/>
    <property type="molecule type" value="Genomic_DNA"/>
</dbReference>
<keyword evidence="1" id="KW-0812">Transmembrane</keyword>
<proteinExistence type="predicted"/>
<protein>
    <recommendedName>
        <fullName evidence="4">DUF420 domain-containing protein</fullName>
    </recommendedName>
</protein>
<keyword evidence="1" id="KW-1133">Transmembrane helix</keyword>
<evidence type="ECO:0000313" key="3">
    <source>
        <dbReference type="Proteomes" id="UP001215231"/>
    </source>
</evidence>
<keyword evidence="1" id="KW-0472">Membrane</keyword>
<organism evidence="2 3">
    <name type="scientific">Thalassomonas haliotis</name>
    <dbReference type="NCBI Taxonomy" id="485448"/>
    <lineage>
        <taxon>Bacteria</taxon>
        <taxon>Pseudomonadati</taxon>
        <taxon>Pseudomonadota</taxon>
        <taxon>Gammaproteobacteria</taxon>
        <taxon>Alteromonadales</taxon>
        <taxon>Colwelliaceae</taxon>
        <taxon>Thalassomonas</taxon>
    </lineage>
</organism>
<dbReference type="Proteomes" id="UP001215231">
    <property type="component" value="Chromosome"/>
</dbReference>
<evidence type="ECO:0000313" key="2">
    <source>
        <dbReference type="EMBL" id="WDE13570.1"/>
    </source>
</evidence>
<sequence>MDKAMNVKLYLTALLTWFIGMPAIIAVSFTLRTVFGFTGLGMPENVWFFSHILLAICALVALYFSVKSINKTKQALHFLSITLVGACYYLIVTGLYVIQSGIDSL</sequence>
<keyword evidence="3" id="KW-1185">Reference proteome</keyword>
<gene>
    <name evidence="2" type="ORF">H3N35_09115</name>
</gene>
<feature type="transmembrane region" description="Helical" evidence="1">
    <location>
        <begin position="9"/>
        <end position="31"/>
    </location>
</feature>